<dbReference type="EMBL" id="FMDN01000011">
    <property type="protein sequence ID" value="SCG58016.1"/>
    <property type="molecule type" value="Genomic_DNA"/>
</dbReference>
<dbReference type="InterPro" id="IPR037883">
    <property type="entry name" value="Knr4/Smi1-like_sf"/>
</dbReference>
<gene>
    <name evidence="1" type="ORF">GA0070560_111174</name>
</gene>
<name>A0A1C5IJQ2_9ACTN</name>
<reference evidence="2" key="1">
    <citation type="submission" date="2016-06" db="EMBL/GenBank/DDBJ databases">
        <authorList>
            <person name="Varghese N."/>
        </authorList>
    </citation>
    <scope>NUCLEOTIDE SEQUENCE [LARGE SCALE GENOMIC DNA]</scope>
    <source>
        <strain evidence="2">DSM 43171</strain>
    </source>
</reference>
<proteinExistence type="predicted"/>
<evidence type="ECO:0008006" key="3">
    <source>
        <dbReference type="Google" id="ProtNLM"/>
    </source>
</evidence>
<dbReference type="STRING" id="47864.GA0070560_111174"/>
<evidence type="ECO:0000313" key="1">
    <source>
        <dbReference type="EMBL" id="SCG58016.1"/>
    </source>
</evidence>
<evidence type="ECO:0000313" key="2">
    <source>
        <dbReference type="Proteomes" id="UP000199408"/>
    </source>
</evidence>
<sequence>MRSMADGVFDLLDIPAREIPFAWDAAESVIGARLPLDYKELIDRTGAVIVDGWLCLFGPAGESNESNIALVIDERERAWVKFRQSGIELPIRYFVEGSRLLAFAAVEANYFFWRARDGVAPEEWGVVIADADLEGWYDFDLSATECIYQVLVGDIDLDPFEDLFGGTEHRAEPFLG</sequence>
<organism evidence="1 2">
    <name type="scientific">Micromonospora halophytica</name>
    <dbReference type="NCBI Taxonomy" id="47864"/>
    <lineage>
        <taxon>Bacteria</taxon>
        <taxon>Bacillati</taxon>
        <taxon>Actinomycetota</taxon>
        <taxon>Actinomycetes</taxon>
        <taxon>Micromonosporales</taxon>
        <taxon>Micromonosporaceae</taxon>
        <taxon>Micromonospora</taxon>
    </lineage>
</organism>
<keyword evidence="2" id="KW-1185">Reference proteome</keyword>
<dbReference type="Proteomes" id="UP000199408">
    <property type="component" value="Unassembled WGS sequence"/>
</dbReference>
<dbReference type="SUPFAM" id="SSF160631">
    <property type="entry name" value="SMI1/KNR4-like"/>
    <property type="match status" value="1"/>
</dbReference>
<accession>A0A1C5IJQ2</accession>
<protein>
    <recommendedName>
        <fullName evidence="3">SMI1-KNR4 cell-wall</fullName>
    </recommendedName>
</protein>
<dbReference type="AlphaFoldDB" id="A0A1C5IJQ2"/>